<keyword evidence="4" id="KW-0788">Thiol protease</keyword>
<dbReference type="InterPro" id="IPR000064">
    <property type="entry name" value="NLP_P60_dom"/>
</dbReference>
<proteinExistence type="inferred from homology"/>
<evidence type="ECO:0000259" key="5">
    <source>
        <dbReference type="PROSITE" id="PS51935"/>
    </source>
</evidence>
<evidence type="ECO:0000313" key="6">
    <source>
        <dbReference type="EMBL" id="KKM70121.1"/>
    </source>
</evidence>
<keyword evidence="3" id="KW-0378">Hydrolase</keyword>
<keyword evidence="2" id="KW-0645">Protease</keyword>
<dbReference type="GO" id="GO:0006508">
    <property type="term" value="P:proteolysis"/>
    <property type="evidence" value="ECO:0007669"/>
    <property type="project" value="UniProtKB-KW"/>
</dbReference>
<evidence type="ECO:0000256" key="3">
    <source>
        <dbReference type="ARBA" id="ARBA00022801"/>
    </source>
</evidence>
<gene>
    <name evidence="6" type="ORF">LCGC14_1443940</name>
</gene>
<dbReference type="PROSITE" id="PS51935">
    <property type="entry name" value="NLPC_P60"/>
    <property type="match status" value="1"/>
</dbReference>
<organism evidence="6">
    <name type="scientific">marine sediment metagenome</name>
    <dbReference type="NCBI Taxonomy" id="412755"/>
    <lineage>
        <taxon>unclassified sequences</taxon>
        <taxon>metagenomes</taxon>
        <taxon>ecological metagenomes</taxon>
    </lineage>
</organism>
<sequence length="139" mass="16036">MNFQHFSKYVGIPYKPRGRDKTIGLDCWGLIRIVLKEMFGINVPSYDEYDESEDWVAMSNTIKRNISDWSKIQSECARAGDVVLIRMRGEPLHVGIVIDPGRMLHILKGINSVVEHYDGVKWQRRVLGIYRYGGVTHAR</sequence>
<dbReference type="GO" id="GO:0008234">
    <property type="term" value="F:cysteine-type peptidase activity"/>
    <property type="evidence" value="ECO:0007669"/>
    <property type="project" value="UniProtKB-KW"/>
</dbReference>
<dbReference type="Pfam" id="PF00877">
    <property type="entry name" value="NLPC_P60"/>
    <property type="match status" value="1"/>
</dbReference>
<evidence type="ECO:0000256" key="2">
    <source>
        <dbReference type="ARBA" id="ARBA00022670"/>
    </source>
</evidence>
<dbReference type="Gene3D" id="3.90.1720.10">
    <property type="entry name" value="endopeptidase domain like (from Nostoc punctiforme)"/>
    <property type="match status" value="1"/>
</dbReference>
<dbReference type="AlphaFoldDB" id="A0A0F9K624"/>
<accession>A0A0F9K624</accession>
<dbReference type="EMBL" id="LAZR01009875">
    <property type="protein sequence ID" value="KKM70121.1"/>
    <property type="molecule type" value="Genomic_DNA"/>
</dbReference>
<name>A0A0F9K624_9ZZZZ</name>
<evidence type="ECO:0000256" key="4">
    <source>
        <dbReference type="ARBA" id="ARBA00022807"/>
    </source>
</evidence>
<protein>
    <recommendedName>
        <fullName evidence="5">NlpC/P60 domain-containing protein</fullName>
    </recommendedName>
</protein>
<evidence type="ECO:0000256" key="1">
    <source>
        <dbReference type="ARBA" id="ARBA00007074"/>
    </source>
</evidence>
<reference evidence="6" key="1">
    <citation type="journal article" date="2015" name="Nature">
        <title>Complex archaea that bridge the gap between prokaryotes and eukaryotes.</title>
        <authorList>
            <person name="Spang A."/>
            <person name="Saw J.H."/>
            <person name="Jorgensen S.L."/>
            <person name="Zaremba-Niedzwiedzka K."/>
            <person name="Martijn J."/>
            <person name="Lind A.E."/>
            <person name="van Eijk R."/>
            <person name="Schleper C."/>
            <person name="Guy L."/>
            <person name="Ettema T.J."/>
        </authorList>
    </citation>
    <scope>NUCLEOTIDE SEQUENCE</scope>
</reference>
<comment type="similarity">
    <text evidence="1">Belongs to the peptidase C40 family.</text>
</comment>
<feature type="domain" description="NlpC/P60" evidence="5">
    <location>
        <begin position="1"/>
        <end position="133"/>
    </location>
</feature>
<dbReference type="InterPro" id="IPR038765">
    <property type="entry name" value="Papain-like_cys_pep_sf"/>
</dbReference>
<dbReference type="SUPFAM" id="SSF54001">
    <property type="entry name" value="Cysteine proteinases"/>
    <property type="match status" value="1"/>
</dbReference>
<comment type="caution">
    <text evidence="6">The sequence shown here is derived from an EMBL/GenBank/DDBJ whole genome shotgun (WGS) entry which is preliminary data.</text>
</comment>